<accession>A0A941IHS6</accession>
<keyword evidence="2" id="KW-0472">Membrane</keyword>
<feature type="transmembrane region" description="Helical" evidence="2">
    <location>
        <begin position="70"/>
        <end position="92"/>
    </location>
</feature>
<gene>
    <name evidence="4" type="ORF">KDK95_14620</name>
</gene>
<evidence type="ECO:0000313" key="4">
    <source>
        <dbReference type="EMBL" id="MBR7827549.1"/>
    </source>
</evidence>
<feature type="transmembrane region" description="Helical" evidence="2">
    <location>
        <begin position="144"/>
        <end position="163"/>
    </location>
</feature>
<evidence type="ECO:0000256" key="2">
    <source>
        <dbReference type="SAM" id="Phobius"/>
    </source>
</evidence>
<keyword evidence="2" id="KW-0812">Transmembrane</keyword>
<reference evidence="4" key="1">
    <citation type="submission" date="2021-04" db="EMBL/GenBank/DDBJ databases">
        <title>Genome based classification of Actinospica acidithermotolerans sp. nov., an actinobacterium isolated from an Indonesian hot spring.</title>
        <authorList>
            <person name="Kusuma A.B."/>
            <person name="Putra K.E."/>
            <person name="Nafisah S."/>
            <person name="Loh J."/>
            <person name="Nouioui I."/>
            <person name="Goodfellow M."/>
        </authorList>
    </citation>
    <scope>NUCLEOTIDE SEQUENCE</scope>
    <source>
        <strain evidence="4">MGRD01-02</strain>
    </source>
</reference>
<dbReference type="InterPro" id="IPR050039">
    <property type="entry name" value="MAB_1171c-like"/>
</dbReference>
<dbReference type="Pfam" id="PF20182">
    <property type="entry name" value="DUF6545"/>
    <property type="match status" value="1"/>
</dbReference>
<feature type="transmembrane region" description="Helical" evidence="2">
    <location>
        <begin position="175"/>
        <end position="196"/>
    </location>
</feature>
<name>A0A941IHS6_9ACTN</name>
<comment type="caution">
    <text evidence="4">The sequence shown here is derived from an EMBL/GenBank/DDBJ whole genome shotgun (WGS) entry which is preliminary data.</text>
</comment>
<dbReference type="Proteomes" id="UP000676325">
    <property type="component" value="Unassembled WGS sequence"/>
</dbReference>
<dbReference type="NCBIfam" id="NF042915">
    <property type="entry name" value="MAB_1171c_fam"/>
    <property type="match status" value="1"/>
</dbReference>
<feature type="region of interest" description="Disordered" evidence="1">
    <location>
        <begin position="396"/>
        <end position="417"/>
    </location>
</feature>
<feature type="domain" description="DUF6545" evidence="3">
    <location>
        <begin position="248"/>
        <end position="393"/>
    </location>
</feature>
<feature type="transmembrane region" description="Helical" evidence="2">
    <location>
        <begin position="34"/>
        <end position="55"/>
    </location>
</feature>
<keyword evidence="5" id="KW-1185">Reference proteome</keyword>
<protein>
    <recommendedName>
        <fullName evidence="3">DUF6545 domain-containing protein</fullName>
    </recommendedName>
</protein>
<dbReference type="EMBL" id="JAGSOH010000037">
    <property type="protein sequence ID" value="MBR7827549.1"/>
    <property type="molecule type" value="Genomic_DNA"/>
</dbReference>
<evidence type="ECO:0000313" key="5">
    <source>
        <dbReference type="Proteomes" id="UP000676325"/>
    </source>
</evidence>
<dbReference type="RefSeq" id="WP_212518692.1">
    <property type="nucleotide sequence ID" value="NZ_JAGSOH010000037.1"/>
</dbReference>
<proteinExistence type="predicted"/>
<feature type="transmembrane region" description="Helical" evidence="2">
    <location>
        <begin position="104"/>
        <end position="124"/>
    </location>
</feature>
<feature type="transmembrane region" description="Helical" evidence="2">
    <location>
        <begin position="6"/>
        <end position="22"/>
    </location>
</feature>
<dbReference type="InterPro" id="IPR046675">
    <property type="entry name" value="DUF6545"/>
</dbReference>
<organism evidence="4 5">
    <name type="scientific">Actinospica acidithermotolerans</name>
    <dbReference type="NCBI Taxonomy" id="2828514"/>
    <lineage>
        <taxon>Bacteria</taxon>
        <taxon>Bacillati</taxon>
        <taxon>Actinomycetota</taxon>
        <taxon>Actinomycetes</taxon>
        <taxon>Catenulisporales</taxon>
        <taxon>Actinospicaceae</taxon>
        <taxon>Actinospica</taxon>
    </lineage>
</organism>
<keyword evidence="2" id="KW-1133">Transmembrane helix</keyword>
<evidence type="ECO:0000256" key="1">
    <source>
        <dbReference type="SAM" id="MobiDB-lite"/>
    </source>
</evidence>
<dbReference type="AlphaFoldDB" id="A0A941IHS6"/>
<sequence>MNDTLYPLAALFAWVVVLSRTRQVPAMRNHPARLATWSLYLFFALIFTVGWEAVWNRLDSWTGLPESNTLIAMCLVVCYSASALALLQVWSYPLDWARRRVRNTIVAAALVLTAMIVLFLRSAAAHHQQQAFKAWYGGSVEYEVYLLIYLLTYTAAEIELIRLCRRYARLTTRSWLRTGLVTTAIGAAIGLLYALMRVADIIAARAGVDISSLENVAEVGAGLGALLVMAGLTAHTWGPRISVPARRVRRLIAYARLRPLWARFYELDPSIAFDDPRSSSSTGALGRVRAATRVLKDPEYHAGRRVVEIRDGILTLRPYQDPGFAQRARVFYNRHGLVGDDLDAAVTAAGIHAALDAREAAPPLDQADSSAAGNVPADLDAELAWLLKVTEHFSKRSTASNELTDPDPDPTPTGGTS</sequence>
<evidence type="ECO:0000259" key="3">
    <source>
        <dbReference type="Pfam" id="PF20182"/>
    </source>
</evidence>
<feature type="transmembrane region" description="Helical" evidence="2">
    <location>
        <begin position="216"/>
        <end position="237"/>
    </location>
</feature>